<dbReference type="AlphaFoldDB" id="A0ABD2A3G9"/>
<protein>
    <submittedName>
        <fullName evidence="1">Uncharacterized protein</fullName>
    </submittedName>
</protein>
<dbReference type="Proteomes" id="UP001607302">
    <property type="component" value="Unassembled WGS sequence"/>
</dbReference>
<evidence type="ECO:0000313" key="2">
    <source>
        <dbReference type="Proteomes" id="UP001607302"/>
    </source>
</evidence>
<sequence>MLTTSLQEEDNSSRRTNIFFTRREGGDRGHGSLNGVMVQLKLTIGLTGESGDDWTLSLCTTRREKRIKNAVTPRSRRKRIFDEEIRKKKETRSGFGLISMAIDVNETNHKCLIMQYEEYLLLPVTKSNILSTQYPSSYSNVKGMWYIESCRLLDNKRRKTIYKERHINVSLFIRKRKYNYNNIRKRRRNMQQVFQPAIWVYRFTATYDGSPIFRGKRVIAKKREGSWTAARNEERGGPVKKNL</sequence>
<keyword evidence="2" id="KW-1185">Reference proteome</keyword>
<proteinExistence type="predicted"/>
<evidence type="ECO:0000313" key="1">
    <source>
        <dbReference type="EMBL" id="KAL2715169.1"/>
    </source>
</evidence>
<accession>A0ABD2A3G9</accession>
<dbReference type="EMBL" id="JAUDFV010000155">
    <property type="protein sequence ID" value="KAL2715169.1"/>
    <property type="molecule type" value="Genomic_DNA"/>
</dbReference>
<gene>
    <name evidence="1" type="ORF">V1478_014867</name>
</gene>
<reference evidence="1 2" key="1">
    <citation type="journal article" date="2024" name="Ann. Entomol. Soc. Am.">
        <title>Genomic analyses of the southern and eastern yellowjacket wasps (Hymenoptera: Vespidae) reveal evolutionary signatures of social life.</title>
        <authorList>
            <person name="Catto M.A."/>
            <person name="Caine P.B."/>
            <person name="Orr S.E."/>
            <person name="Hunt B.G."/>
            <person name="Goodisman M.A.D."/>
        </authorList>
    </citation>
    <scope>NUCLEOTIDE SEQUENCE [LARGE SCALE GENOMIC DNA]</scope>
    <source>
        <strain evidence="1">233</strain>
        <tissue evidence="1">Head and thorax</tissue>
    </source>
</reference>
<organism evidence="1 2">
    <name type="scientific">Vespula squamosa</name>
    <name type="common">Southern yellow jacket</name>
    <name type="synonym">Wasp</name>
    <dbReference type="NCBI Taxonomy" id="30214"/>
    <lineage>
        <taxon>Eukaryota</taxon>
        <taxon>Metazoa</taxon>
        <taxon>Ecdysozoa</taxon>
        <taxon>Arthropoda</taxon>
        <taxon>Hexapoda</taxon>
        <taxon>Insecta</taxon>
        <taxon>Pterygota</taxon>
        <taxon>Neoptera</taxon>
        <taxon>Endopterygota</taxon>
        <taxon>Hymenoptera</taxon>
        <taxon>Apocrita</taxon>
        <taxon>Aculeata</taxon>
        <taxon>Vespoidea</taxon>
        <taxon>Vespidae</taxon>
        <taxon>Vespinae</taxon>
        <taxon>Vespula</taxon>
    </lineage>
</organism>
<name>A0ABD2A3G9_VESSQ</name>
<comment type="caution">
    <text evidence="1">The sequence shown here is derived from an EMBL/GenBank/DDBJ whole genome shotgun (WGS) entry which is preliminary data.</text>
</comment>